<dbReference type="EMBL" id="JABMIG020000075">
    <property type="protein sequence ID" value="KAL3795010.1"/>
    <property type="molecule type" value="Genomic_DNA"/>
</dbReference>
<protein>
    <submittedName>
        <fullName evidence="1">Uncharacterized protein</fullName>
    </submittedName>
</protein>
<gene>
    <name evidence="1" type="ORF">HJC23_006331</name>
</gene>
<evidence type="ECO:0000313" key="2">
    <source>
        <dbReference type="Proteomes" id="UP001516023"/>
    </source>
</evidence>
<proteinExistence type="predicted"/>
<comment type="caution">
    <text evidence="1">The sequence shown here is derived from an EMBL/GenBank/DDBJ whole genome shotgun (WGS) entry which is preliminary data.</text>
</comment>
<dbReference type="AlphaFoldDB" id="A0ABD3Q491"/>
<reference evidence="1 2" key="1">
    <citation type="journal article" date="2020" name="G3 (Bethesda)">
        <title>Improved Reference Genome for Cyclotella cryptica CCMP332, a Model for Cell Wall Morphogenesis, Salinity Adaptation, and Lipid Production in Diatoms (Bacillariophyta).</title>
        <authorList>
            <person name="Roberts W.R."/>
            <person name="Downey K.M."/>
            <person name="Ruck E.C."/>
            <person name="Traller J.C."/>
            <person name="Alverson A.J."/>
        </authorList>
    </citation>
    <scope>NUCLEOTIDE SEQUENCE [LARGE SCALE GENOMIC DNA]</scope>
    <source>
        <strain evidence="1 2">CCMP332</strain>
    </source>
</reference>
<sequence>MHRAMVARKERSPNSAAKTRAKILAICALVRSLCDSLRPLRTLRPLHSCHPHFQTLPTKPLHQINAITAATSSNGTPLAIPAGTAWKTCPITTEIIDMTANAPSDPTKEMNRESFAAKSAATKNVLSPISLKNTRLKAW</sequence>
<name>A0ABD3Q491_9STRA</name>
<keyword evidence="2" id="KW-1185">Reference proteome</keyword>
<organism evidence="1 2">
    <name type="scientific">Cyclotella cryptica</name>
    <dbReference type="NCBI Taxonomy" id="29204"/>
    <lineage>
        <taxon>Eukaryota</taxon>
        <taxon>Sar</taxon>
        <taxon>Stramenopiles</taxon>
        <taxon>Ochrophyta</taxon>
        <taxon>Bacillariophyta</taxon>
        <taxon>Coscinodiscophyceae</taxon>
        <taxon>Thalassiosirophycidae</taxon>
        <taxon>Stephanodiscales</taxon>
        <taxon>Stephanodiscaceae</taxon>
        <taxon>Cyclotella</taxon>
    </lineage>
</organism>
<evidence type="ECO:0000313" key="1">
    <source>
        <dbReference type="EMBL" id="KAL3795010.1"/>
    </source>
</evidence>
<accession>A0ABD3Q491</accession>
<dbReference type="Proteomes" id="UP001516023">
    <property type="component" value="Unassembled WGS sequence"/>
</dbReference>